<reference evidence="11 12" key="1">
    <citation type="submission" date="2016-09" db="EMBL/GenBank/DDBJ databases">
        <authorList>
            <person name="Reverchon S."/>
            <person name="Nasser W."/>
            <person name="Leonard S."/>
            <person name="Brochier C."/>
            <person name="Duprey A."/>
        </authorList>
    </citation>
    <scope>NUCLEOTIDE SEQUENCE [LARGE SCALE GENOMIC DNA]</scope>
    <source>
        <strain evidence="11 12">174/2</strain>
    </source>
</reference>
<evidence type="ECO:0000256" key="1">
    <source>
        <dbReference type="ARBA" id="ARBA00004162"/>
    </source>
</evidence>
<dbReference type="GO" id="GO:0008320">
    <property type="term" value="F:protein transmembrane transporter activity"/>
    <property type="evidence" value="ECO:0007669"/>
    <property type="project" value="UniProtKB-UniRule"/>
</dbReference>
<evidence type="ECO:0000313" key="12">
    <source>
        <dbReference type="Proteomes" id="UP000294820"/>
    </source>
</evidence>
<evidence type="ECO:0000256" key="4">
    <source>
        <dbReference type="ARBA" id="ARBA00022692"/>
    </source>
</evidence>
<keyword evidence="6 9" id="KW-1133">Transmembrane helix</keyword>
<feature type="compositionally biased region" description="Basic and acidic residues" evidence="10">
    <location>
        <begin position="66"/>
        <end position="85"/>
    </location>
</feature>
<keyword evidence="2 9" id="KW-0813">Transport</keyword>
<evidence type="ECO:0000256" key="9">
    <source>
        <dbReference type="HAMAP-Rule" id="MF_00236"/>
    </source>
</evidence>
<evidence type="ECO:0000313" key="11">
    <source>
        <dbReference type="EMBL" id="SLM61381.1"/>
    </source>
</evidence>
<comment type="subunit">
    <text evidence="9">The Tat system comprises two distinct complexes: a TatABC complex, containing multiple copies of TatA, TatB and TatC subunits, and a separate TatA complex, containing only TatA subunits. Substrates initially bind to the TatABC complex, which probably triggers association of the separate TatA complex to form the active translocon.</text>
</comment>
<dbReference type="NCBIfam" id="NF002448">
    <property type="entry name" value="PRK01614.1"/>
    <property type="match status" value="1"/>
</dbReference>
<comment type="function">
    <text evidence="9">Part of the twin-arginine translocation (Tat) system that transports large folded proteins containing a characteristic twin-arginine motif in their signal peptide across membranes. TatA could form the protein-conducting channel of the Tat system.</text>
</comment>
<protein>
    <recommendedName>
        <fullName evidence="9">Sec-independent protein translocase protein TatA</fullName>
    </recommendedName>
</protein>
<sequence length="85" mass="9081">MGGISLPSLLLIAVIVVLLFGTGKLKSLGADLGASIKGFKKAMSDDQPAAQDDKQQQDADFATKSVTEHKPQSSQEEKNQPKERV</sequence>
<evidence type="ECO:0000256" key="7">
    <source>
        <dbReference type="ARBA" id="ARBA00023010"/>
    </source>
</evidence>
<feature type="region of interest" description="Disordered" evidence="10">
    <location>
        <begin position="42"/>
        <end position="85"/>
    </location>
</feature>
<comment type="similarity">
    <text evidence="9">Belongs to the TatA/E family.</text>
</comment>
<dbReference type="InterPro" id="IPR003369">
    <property type="entry name" value="TatA/B/E"/>
</dbReference>
<keyword evidence="4 9" id="KW-0812">Transmembrane</keyword>
<name>A0A375A5X7_9GAMM</name>
<evidence type="ECO:0000256" key="8">
    <source>
        <dbReference type="ARBA" id="ARBA00023136"/>
    </source>
</evidence>
<dbReference type="GO" id="GO:0043953">
    <property type="term" value="P:protein transport by the Tat complex"/>
    <property type="evidence" value="ECO:0007669"/>
    <property type="project" value="UniProtKB-UniRule"/>
</dbReference>
<evidence type="ECO:0000256" key="6">
    <source>
        <dbReference type="ARBA" id="ARBA00022989"/>
    </source>
</evidence>
<dbReference type="PANTHER" id="PTHR42982:SF1">
    <property type="entry name" value="SEC-INDEPENDENT PROTEIN TRANSLOCASE PROTEIN TATA"/>
    <property type="match status" value="1"/>
</dbReference>
<dbReference type="RefSeq" id="WP_035339266.1">
    <property type="nucleotide sequence ID" value="NZ_LT615367.1"/>
</dbReference>
<evidence type="ECO:0000256" key="2">
    <source>
        <dbReference type="ARBA" id="ARBA00022448"/>
    </source>
</evidence>
<dbReference type="AlphaFoldDB" id="A0A375A5X7"/>
<evidence type="ECO:0000256" key="10">
    <source>
        <dbReference type="SAM" id="MobiDB-lite"/>
    </source>
</evidence>
<keyword evidence="7 9" id="KW-0811">Translocation</keyword>
<dbReference type="NCBIfam" id="TIGR01411">
    <property type="entry name" value="tatAE"/>
    <property type="match status" value="1"/>
</dbReference>
<gene>
    <name evidence="9 11" type="primary">tatA</name>
    <name evidence="11" type="ORF">DAQ1742_00257</name>
</gene>
<comment type="subcellular location">
    <subcellularLocation>
        <location evidence="1 9">Cell membrane</location>
        <topology evidence="1 9">Single-pass membrane protein</topology>
    </subcellularLocation>
</comment>
<evidence type="ECO:0000256" key="5">
    <source>
        <dbReference type="ARBA" id="ARBA00022927"/>
    </source>
</evidence>
<dbReference type="HAMAP" id="MF_00236">
    <property type="entry name" value="TatA_E"/>
    <property type="match status" value="1"/>
</dbReference>
<dbReference type="Proteomes" id="UP000294820">
    <property type="component" value="Chromosome 1"/>
</dbReference>
<keyword evidence="8 9" id="KW-0472">Membrane</keyword>
<dbReference type="Pfam" id="PF02416">
    <property type="entry name" value="TatA_B_E"/>
    <property type="match status" value="1"/>
</dbReference>
<dbReference type="Gene3D" id="1.20.5.3310">
    <property type="match status" value="1"/>
</dbReference>
<keyword evidence="12" id="KW-1185">Reference proteome</keyword>
<dbReference type="InterPro" id="IPR006312">
    <property type="entry name" value="TatA/E"/>
</dbReference>
<keyword evidence="3 9" id="KW-1003">Cell membrane</keyword>
<proteinExistence type="inferred from homology"/>
<organism evidence="11 12">
    <name type="scientific">Dickeya aquatica</name>
    <dbReference type="NCBI Taxonomy" id="1401087"/>
    <lineage>
        <taxon>Bacteria</taxon>
        <taxon>Pseudomonadati</taxon>
        <taxon>Pseudomonadota</taxon>
        <taxon>Gammaproteobacteria</taxon>
        <taxon>Enterobacterales</taxon>
        <taxon>Pectobacteriaceae</taxon>
        <taxon>Dickeya</taxon>
    </lineage>
</organism>
<dbReference type="EMBL" id="LT615367">
    <property type="protein sequence ID" value="SLM61381.1"/>
    <property type="molecule type" value="Genomic_DNA"/>
</dbReference>
<evidence type="ECO:0000256" key="3">
    <source>
        <dbReference type="ARBA" id="ARBA00022475"/>
    </source>
</evidence>
<dbReference type="KEGG" id="daq:DAQ1742_00257"/>
<accession>A0A375A5X7</accession>
<dbReference type="PANTHER" id="PTHR42982">
    <property type="entry name" value="SEC-INDEPENDENT PROTEIN TRANSLOCASE PROTEIN TATA"/>
    <property type="match status" value="1"/>
</dbReference>
<keyword evidence="5 9" id="KW-0653">Protein transport</keyword>
<dbReference type="GO" id="GO:0033281">
    <property type="term" value="C:TAT protein transport complex"/>
    <property type="evidence" value="ECO:0007669"/>
    <property type="project" value="UniProtKB-UniRule"/>
</dbReference>